<sequence length="319" mass="34379">MGTIVSVHAFDDEQAAAIRAALPGHAFVQAAGLGEAQARELLKSAEIILGWNRDVKKTLFTEGIALKWLQNMGAGIDHLPLDRVKELGIVVTNASGVHPFQISESIFAMLLSLTRGVHRAVRSQLEARWQPSPRLGEAHGRTIAILGVGAIGLETAKIAKAFQMKVLGIRRTEGAAEYVDEMYGMDRLNDVLARSDYVVNCLPLTDATRGLIGAARFDAMKSTAYYLNIGRGGTTDTEALVEALRSGGIAGAGLDVFEQEPLPEDHPLWGLDNVILTPHEAGSTDVYTARALEIVLENLAHYGAHGAPVRNLVDLRAQY</sequence>
<evidence type="ECO:0000313" key="8">
    <source>
        <dbReference type="Proteomes" id="UP000670947"/>
    </source>
</evidence>
<reference evidence="7 8" key="1">
    <citation type="submission" date="2021-03" db="EMBL/GenBank/DDBJ databases">
        <title>Paenibacillus artemisicola MWE-103 whole genome sequence.</title>
        <authorList>
            <person name="Ham Y.J."/>
        </authorList>
    </citation>
    <scope>NUCLEOTIDE SEQUENCE [LARGE SCALE GENOMIC DNA]</scope>
    <source>
        <strain evidence="7 8">MWE-103</strain>
    </source>
</reference>
<dbReference type="CDD" id="cd05300">
    <property type="entry name" value="2-Hacid_dh_1"/>
    <property type="match status" value="1"/>
</dbReference>
<organism evidence="7 8">
    <name type="scientific">Paenibacillus artemisiicola</name>
    <dbReference type="NCBI Taxonomy" id="1172618"/>
    <lineage>
        <taxon>Bacteria</taxon>
        <taxon>Bacillati</taxon>
        <taxon>Bacillota</taxon>
        <taxon>Bacilli</taxon>
        <taxon>Bacillales</taxon>
        <taxon>Paenibacillaceae</taxon>
        <taxon>Paenibacillus</taxon>
    </lineage>
</organism>
<accession>A0ABS3WDU7</accession>
<keyword evidence="3" id="KW-0520">NAD</keyword>
<dbReference type="SUPFAM" id="SSF52283">
    <property type="entry name" value="Formate/glycerate dehydrogenase catalytic domain-like"/>
    <property type="match status" value="1"/>
</dbReference>
<feature type="domain" description="D-isomer specific 2-hydroxyacid dehydrogenase NAD-binding" evidence="6">
    <location>
        <begin position="107"/>
        <end position="280"/>
    </location>
</feature>
<evidence type="ECO:0000259" key="6">
    <source>
        <dbReference type="Pfam" id="PF02826"/>
    </source>
</evidence>
<evidence type="ECO:0000256" key="1">
    <source>
        <dbReference type="ARBA" id="ARBA00005854"/>
    </source>
</evidence>
<dbReference type="Proteomes" id="UP000670947">
    <property type="component" value="Unassembled WGS sequence"/>
</dbReference>
<comment type="similarity">
    <text evidence="1 4">Belongs to the D-isomer specific 2-hydroxyacid dehydrogenase family.</text>
</comment>
<evidence type="ECO:0000256" key="3">
    <source>
        <dbReference type="ARBA" id="ARBA00023027"/>
    </source>
</evidence>
<evidence type="ECO:0000256" key="4">
    <source>
        <dbReference type="RuleBase" id="RU003719"/>
    </source>
</evidence>
<dbReference type="InterPro" id="IPR006140">
    <property type="entry name" value="D-isomer_DH_NAD-bd"/>
</dbReference>
<dbReference type="EMBL" id="JAGGDJ010000019">
    <property type="protein sequence ID" value="MBO7746498.1"/>
    <property type="molecule type" value="Genomic_DNA"/>
</dbReference>
<feature type="domain" description="D-isomer specific 2-hydroxyacid dehydrogenase catalytic" evidence="5">
    <location>
        <begin position="31"/>
        <end position="313"/>
    </location>
</feature>
<dbReference type="InterPro" id="IPR036291">
    <property type="entry name" value="NAD(P)-bd_dom_sf"/>
</dbReference>
<dbReference type="Gene3D" id="3.40.50.720">
    <property type="entry name" value="NAD(P)-binding Rossmann-like Domain"/>
    <property type="match status" value="2"/>
</dbReference>
<dbReference type="Pfam" id="PF02826">
    <property type="entry name" value="2-Hacid_dh_C"/>
    <property type="match status" value="1"/>
</dbReference>
<comment type="caution">
    <text evidence="7">The sequence shown here is derived from an EMBL/GenBank/DDBJ whole genome shotgun (WGS) entry which is preliminary data.</text>
</comment>
<evidence type="ECO:0000313" key="7">
    <source>
        <dbReference type="EMBL" id="MBO7746498.1"/>
    </source>
</evidence>
<dbReference type="Pfam" id="PF00389">
    <property type="entry name" value="2-Hacid_dh"/>
    <property type="match status" value="1"/>
</dbReference>
<dbReference type="PANTHER" id="PTHR43333:SF1">
    <property type="entry name" value="D-ISOMER SPECIFIC 2-HYDROXYACID DEHYDROGENASE NAD-BINDING DOMAIN-CONTAINING PROTEIN"/>
    <property type="match status" value="1"/>
</dbReference>
<keyword evidence="8" id="KW-1185">Reference proteome</keyword>
<evidence type="ECO:0000256" key="2">
    <source>
        <dbReference type="ARBA" id="ARBA00023002"/>
    </source>
</evidence>
<proteinExistence type="inferred from homology"/>
<name>A0ABS3WDU7_9BACL</name>
<evidence type="ECO:0000259" key="5">
    <source>
        <dbReference type="Pfam" id="PF00389"/>
    </source>
</evidence>
<gene>
    <name evidence="7" type="ORF">I8J29_19985</name>
</gene>
<dbReference type="RefSeq" id="WP_208849271.1">
    <property type="nucleotide sequence ID" value="NZ_JAGGDJ010000019.1"/>
</dbReference>
<dbReference type="SUPFAM" id="SSF51735">
    <property type="entry name" value="NAD(P)-binding Rossmann-fold domains"/>
    <property type="match status" value="1"/>
</dbReference>
<dbReference type="InterPro" id="IPR006139">
    <property type="entry name" value="D-isomer_2_OHA_DH_cat_dom"/>
</dbReference>
<protein>
    <submittedName>
        <fullName evidence="7">D-2-hydroxyacid dehydrogenase</fullName>
    </submittedName>
</protein>
<keyword evidence="2 4" id="KW-0560">Oxidoreductase</keyword>
<dbReference type="PANTHER" id="PTHR43333">
    <property type="entry name" value="2-HACID_DH_C DOMAIN-CONTAINING PROTEIN"/>
    <property type="match status" value="1"/>
</dbReference>